<dbReference type="SMART" id="SM00116">
    <property type="entry name" value="CBS"/>
    <property type="match status" value="2"/>
</dbReference>
<dbReference type="Proteomes" id="UP001597180">
    <property type="component" value="Unassembled WGS sequence"/>
</dbReference>
<dbReference type="InterPro" id="IPR043128">
    <property type="entry name" value="Rev_trsase/Diguanyl_cyclase"/>
</dbReference>
<evidence type="ECO:0000313" key="5">
    <source>
        <dbReference type="Proteomes" id="UP001597180"/>
    </source>
</evidence>
<feature type="domain" description="CBS" evidence="3">
    <location>
        <begin position="1"/>
        <end position="58"/>
    </location>
</feature>
<dbReference type="InterPro" id="IPR052163">
    <property type="entry name" value="DGC-Regulatory_Protein"/>
</dbReference>
<name>A0ABW3UNW2_9BACL</name>
<proteinExistence type="predicted"/>
<dbReference type="PROSITE" id="PS51371">
    <property type="entry name" value="CBS"/>
    <property type="match status" value="2"/>
</dbReference>
<evidence type="ECO:0000259" key="2">
    <source>
        <dbReference type="PROSITE" id="PS50887"/>
    </source>
</evidence>
<organism evidence="4 5">
    <name type="scientific">Paenibacillus vulneris</name>
    <dbReference type="NCBI Taxonomy" id="1133364"/>
    <lineage>
        <taxon>Bacteria</taxon>
        <taxon>Bacillati</taxon>
        <taxon>Bacillota</taxon>
        <taxon>Bacilli</taxon>
        <taxon>Bacillales</taxon>
        <taxon>Paenibacillaceae</taxon>
        <taxon>Paenibacillus</taxon>
    </lineage>
</organism>
<dbReference type="InterPro" id="IPR046342">
    <property type="entry name" value="CBS_dom_sf"/>
</dbReference>
<dbReference type="RefSeq" id="WP_144027808.1">
    <property type="nucleotide sequence ID" value="NZ_BAABJG010000021.1"/>
</dbReference>
<sequence>MSEKVCCISSGKSVRYAANLMNEQKIGSLVVVDEEEVVGIITSRDIRTAHPNRLVADAMTYNPLVISETAFIGNALYAMEQHHVERLIVKDGNEMKGIITRERLRSTIGSYIDQSTHLYRSKYIEYIYDYLTNEETPFHLLFIDLNDFGSVNKKFGHAVGDDLLIQFSVLLKEAAHEQDYVCRYGGDEFVIITTREYPEVQELVDRLSEPMLVDSLDSFSISASIGVLSGYDDNGKALSYRECLSRASLQSTEKKQK</sequence>
<dbReference type="Gene3D" id="3.10.580.10">
    <property type="entry name" value="CBS-domain"/>
    <property type="match status" value="1"/>
</dbReference>
<dbReference type="Pfam" id="PF00990">
    <property type="entry name" value="GGDEF"/>
    <property type="match status" value="1"/>
</dbReference>
<dbReference type="EMBL" id="JBHTLU010000015">
    <property type="protein sequence ID" value="MFD1221250.1"/>
    <property type="molecule type" value="Genomic_DNA"/>
</dbReference>
<dbReference type="PROSITE" id="PS50887">
    <property type="entry name" value="GGDEF"/>
    <property type="match status" value="1"/>
</dbReference>
<gene>
    <name evidence="4" type="ORF">ACFQ4B_14085</name>
</gene>
<dbReference type="Pfam" id="PF00571">
    <property type="entry name" value="CBS"/>
    <property type="match status" value="2"/>
</dbReference>
<evidence type="ECO:0000256" key="1">
    <source>
        <dbReference type="PROSITE-ProRule" id="PRU00703"/>
    </source>
</evidence>
<dbReference type="SUPFAM" id="SSF55073">
    <property type="entry name" value="Nucleotide cyclase"/>
    <property type="match status" value="1"/>
</dbReference>
<dbReference type="SUPFAM" id="SSF54631">
    <property type="entry name" value="CBS-domain pair"/>
    <property type="match status" value="1"/>
</dbReference>
<dbReference type="InterPro" id="IPR000160">
    <property type="entry name" value="GGDEF_dom"/>
</dbReference>
<dbReference type="InterPro" id="IPR029787">
    <property type="entry name" value="Nucleotide_cyclase"/>
</dbReference>
<dbReference type="CDD" id="cd01949">
    <property type="entry name" value="GGDEF"/>
    <property type="match status" value="1"/>
</dbReference>
<reference evidence="5" key="1">
    <citation type="journal article" date="2019" name="Int. J. Syst. Evol. Microbiol.">
        <title>The Global Catalogue of Microorganisms (GCM) 10K type strain sequencing project: providing services to taxonomists for standard genome sequencing and annotation.</title>
        <authorList>
            <consortium name="The Broad Institute Genomics Platform"/>
            <consortium name="The Broad Institute Genome Sequencing Center for Infectious Disease"/>
            <person name="Wu L."/>
            <person name="Ma J."/>
        </authorList>
    </citation>
    <scope>NUCLEOTIDE SEQUENCE [LARGE SCALE GENOMIC DNA]</scope>
    <source>
        <strain evidence="5">CCUG 53270</strain>
    </source>
</reference>
<comment type="caution">
    <text evidence="4">The sequence shown here is derived from an EMBL/GenBank/DDBJ whole genome shotgun (WGS) entry which is preliminary data.</text>
</comment>
<dbReference type="PANTHER" id="PTHR46663:SF2">
    <property type="entry name" value="GGDEF DOMAIN-CONTAINING PROTEIN"/>
    <property type="match status" value="1"/>
</dbReference>
<feature type="domain" description="GGDEF" evidence="2">
    <location>
        <begin position="136"/>
        <end position="257"/>
    </location>
</feature>
<dbReference type="NCBIfam" id="TIGR00254">
    <property type="entry name" value="GGDEF"/>
    <property type="match status" value="1"/>
</dbReference>
<keyword evidence="5" id="KW-1185">Reference proteome</keyword>
<dbReference type="PANTHER" id="PTHR46663">
    <property type="entry name" value="DIGUANYLATE CYCLASE DGCT-RELATED"/>
    <property type="match status" value="1"/>
</dbReference>
<protein>
    <submittedName>
        <fullName evidence="4">GGDEF domain-containing protein</fullName>
    </submittedName>
</protein>
<keyword evidence="1" id="KW-0129">CBS domain</keyword>
<dbReference type="InterPro" id="IPR000644">
    <property type="entry name" value="CBS_dom"/>
</dbReference>
<dbReference type="SMART" id="SM00267">
    <property type="entry name" value="GGDEF"/>
    <property type="match status" value="1"/>
</dbReference>
<evidence type="ECO:0000313" key="4">
    <source>
        <dbReference type="EMBL" id="MFD1221250.1"/>
    </source>
</evidence>
<dbReference type="Gene3D" id="3.30.70.270">
    <property type="match status" value="1"/>
</dbReference>
<feature type="domain" description="CBS" evidence="3">
    <location>
        <begin position="59"/>
        <end position="115"/>
    </location>
</feature>
<evidence type="ECO:0000259" key="3">
    <source>
        <dbReference type="PROSITE" id="PS51371"/>
    </source>
</evidence>
<accession>A0ABW3UNW2</accession>